<evidence type="ECO:0000256" key="3">
    <source>
        <dbReference type="ARBA" id="ARBA00006739"/>
    </source>
</evidence>
<dbReference type="AlphaFoldDB" id="A0A0D6FVN1"/>
<dbReference type="SUPFAM" id="SSF53448">
    <property type="entry name" value="Nucleotide-diphospho-sugar transferases"/>
    <property type="match status" value="1"/>
</dbReference>
<evidence type="ECO:0000313" key="12">
    <source>
        <dbReference type="EMBL" id="CAB0599319.1"/>
    </source>
</evidence>
<comment type="cofactor">
    <cofactor evidence="2">
        <name>Mg(2+)</name>
        <dbReference type="ChEBI" id="CHEBI:18420"/>
    </cofactor>
</comment>
<dbReference type="InterPro" id="IPR001173">
    <property type="entry name" value="Glyco_trans_2-like"/>
</dbReference>
<dbReference type="PANTHER" id="PTHR48090">
    <property type="entry name" value="UNDECAPRENYL-PHOSPHATE 4-DEOXY-4-FORMAMIDO-L-ARABINOSE TRANSFERASE-RELATED"/>
    <property type="match status" value="1"/>
</dbReference>
<comment type="catalytic activity">
    <reaction evidence="9">
        <text>(2R)-3-phosphoglycerate + UDP-alpha-D-glucose = (2R)-2-O-(alpha-D-glucopyranosyl)-3-phospho-glycerate + UDP + H(+)</text>
        <dbReference type="Rhea" id="RHEA:31319"/>
        <dbReference type="ChEBI" id="CHEBI:15378"/>
        <dbReference type="ChEBI" id="CHEBI:58223"/>
        <dbReference type="ChEBI" id="CHEBI:58272"/>
        <dbReference type="ChEBI" id="CHEBI:58885"/>
        <dbReference type="ChEBI" id="CHEBI:62600"/>
        <dbReference type="EC" id="2.4.1.266"/>
    </reaction>
    <physiologicalReaction direction="left-to-right" evidence="9">
        <dbReference type="Rhea" id="RHEA:31320"/>
    </physiologicalReaction>
</comment>
<keyword evidence="5" id="KW-0808">Transferase</keyword>
<evidence type="ECO:0000256" key="7">
    <source>
        <dbReference type="ARBA" id="ARBA00039022"/>
    </source>
</evidence>
<dbReference type="RefSeq" id="WP_003850962.1">
    <property type="nucleotide sequence ID" value="NZ_CASCJD010000007.1"/>
</dbReference>
<feature type="domain" description="Glycosyltransferase 2-like" evidence="11">
    <location>
        <begin position="4"/>
        <end position="118"/>
    </location>
</feature>
<dbReference type="Pfam" id="PF00535">
    <property type="entry name" value="Glycos_transf_2"/>
    <property type="match status" value="1"/>
</dbReference>
<comment type="catalytic activity">
    <reaction evidence="10">
        <text>an NDP-alpha-D-glucose + (2R)-3-phosphoglycerate = (2R)-2-O-(alpha-D-glucopyranosyl)-3-phospho-glycerate + a ribonucleoside 5'-diphosphate + H(+)</text>
        <dbReference type="Rhea" id="RHEA:47244"/>
        <dbReference type="ChEBI" id="CHEBI:15378"/>
        <dbReference type="ChEBI" id="CHEBI:57930"/>
        <dbReference type="ChEBI" id="CHEBI:58272"/>
        <dbReference type="ChEBI" id="CHEBI:62600"/>
        <dbReference type="ChEBI" id="CHEBI:76533"/>
        <dbReference type="EC" id="2.4.1.266"/>
    </reaction>
    <physiologicalReaction direction="left-to-right" evidence="10">
        <dbReference type="Rhea" id="RHEA:47245"/>
    </physiologicalReaction>
</comment>
<dbReference type="EC" id="2.4.1.266" evidence="7"/>
<keyword evidence="4" id="KW-0328">Glycosyltransferase</keyword>
<dbReference type="PANTHER" id="PTHR48090:SF10">
    <property type="entry name" value="GLUCOSYL-3-PHOSPHOGLYCERATE SYNTHASE"/>
    <property type="match status" value="1"/>
</dbReference>
<evidence type="ECO:0000256" key="1">
    <source>
        <dbReference type="ARBA" id="ARBA00001936"/>
    </source>
</evidence>
<evidence type="ECO:0000256" key="8">
    <source>
        <dbReference type="ARBA" id="ARBA00040894"/>
    </source>
</evidence>
<name>A0A0D6FVN1_CORDP</name>
<evidence type="ECO:0000256" key="9">
    <source>
        <dbReference type="ARBA" id="ARBA00048689"/>
    </source>
</evidence>
<evidence type="ECO:0000256" key="4">
    <source>
        <dbReference type="ARBA" id="ARBA00022676"/>
    </source>
</evidence>
<accession>A0A0D6FVN1</accession>
<evidence type="ECO:0000256" key="5">
    <source>
        <dbReference type="ARBA" id="ARBA00022679"/>
    </source>
</evidence>
<comment type="cofactor">
    <cofactor evidence="1">
        <name>Mn(2+)</name>
        <dbReference type="ChEBI" id="CHEBI:29035"/>
    </cofactor>
</comment>
<dbReference type="GeneID" id="29423339"/>
<evidence type="ECO:0000313" key="13">
    <source>
        <dbReference type="Proteomes" id="UP000480222"/>
    </source>
</evidence>
<comment type="caution">
    <text evidence="12">The sequence shown here is derived from an EMBL/GenBank/DDBJ whole genome shotgun (WGS) entry which is preliminary data.</text>
</comment>
<comment type="similarity">
    <text evidence="3">Belongs to the glycosyltransferase 2 family.</text>
</comment>
<dbReference type="Gene3D" id="3.90.550.10">
    <property type="entry name" value="Spore Coat Polysaccharide Biosynthesis Protein SpsA, Chain A"/>
    <property type="match status" value="1"/>
</dbReference>
<dbReference type="EMBL" id="CADDAV010000015">
    <property type="protein sequence ID" value="CAB0599319.1"/>
    <property type="molecule type" value="Genomic_DNA"/>
</dbReference>
<protein>
    <recommendedName>
        <fullName evidence="8">Glucosyl-3-phosphoglycerate synthase</fullName>
        <ecNumber evidence="7">2.4.1.266</ecNumber>
    </recommendedName>
</protein>
<organism evidence="12 13">
    <name type="scientific">Corynebacterium diphtheriae</name>
    <dbReference type="NCBI Taxonomy" id="1717"/>
    <lineage>
        <taxon>Bacteria</taxon>
        <taxon>Bacillati</taxon>
        <taxon>Actinomycetota</taxon>
        <taxon>Actinomycetes</taxon>
        <taxon>Mycobacteriales</taxon>
        <taxon>Corynebacteriaceae</taxon>
        <taxon>Corynebacterium</taxon>
    </lineage>
</organism>
<gene>
    <name evidence="12" type="ORF">CIP107547_01166</name>
</gene>
<reference evidence="12 13" key="1">
    <citation type="submission" date="2020-02" db="EMBL/GenBank/DDBJ databases">
        <authorList>
            <person name="Brisse S."/>
        </authorList>
    </citation>
    <scope>NUCLEOTIDE SEQUENCE [LARGE SCALE GENOMIC DNA]</scope>
    <source>
        <strain evidence="12">CIP107547</strain>
    </source>
</reference>
<evidence type="ECO:0000256" key="10">
    <source>
        <dbReference type="ARBA" id="ARBA00048997"/>
    </source>
</evidence>
<evidence type="ECO:0000256" key="6">
    <source>
        <dbReference type="ARBA" id="ARBA00022842"/>
    </source>
</evidence>
<dbReference type="InterPro" id="IPR029044">
    <property type="entry name" value="Nucleotide-diphossugar_trans"/>
</dbReference>
<dbReference type="Proteomes" id="UP000480222">
    <property type="component" value="Unassembled WGS sequence"/>
</dbReference>
<dbReference type="NCBIfam" id="NF010496">
    <property type="entry name" value="PRK13915.1"/>
    <property type="match status" value="1"/>
</dbReference>
<dbReference type="InterPro" id="IPR050256">
    <property type="entry name" value="Glycosyltransferase_2"/>
</dbReference>
<dbReference type="KEGG" id="cdip:ERS451417_00888"/>
<sequence>MNVSVVIPALNEEATVADVVALSRRGSDEVIVIDSDSTDATAARAKAAGASVVNWRDVVSLPPIPGKGEALWRGVAAARGDVVVFLDADLTEISPTIVEDLARPFIDDSVMLAKAAYTRGDASGGGGRVTELTARPLLEAFFPELGFVRQPLGGEYAIRRSAALDLPFVGGYGVEVGLLIDVFRCFGAASIAEVEAGHRGHRHRPLRELAPMSRVVASTILQRAGVASGLDGVGQRPAISSLESGVGKV</sequence>
<proteinExistence type="inferred from homology"/>
<keyword evidence="6" id="KW-0460">Magnesium</keyword>
<evidence type="ECO:0000256" key="2">
    <source>
        <dbReference type="ARBA" id="ARBA00001946"/>
    </source>
</evidence>
<evidence type="ECO:0000259" key="11">
    <source>
        <dbReference type="Pfam" id="PF00535"/>
    </source>
</evidence>
<dbReference type="GO" id="GO:0016757">
    <property type="term" value="F:glycosyltransferase activity"/>
    <property type="evidence" value="ECO:0007669"/>
    <property type="project" value="UniProtKB-KW"/>
</dbReference>